<dbReference type="AlphaFoldDB" id="A0A4S4MWF8"/>
<keyword evidence="3" id="KW-1185">Reference proteome</keyword>
<dbReference type="PANTHER" id="PTHR35134">
    <property type="entry name" value="NUCLEOTIDASE YQFW-RELATED"/>
    <property type="match status" value="1"/>
</dbReference>
<accession>A0A4S4MWF8</accession>
<feature type="active site" description="Proton donor" evidence="1">
    <location>
        <position position="56"/>
    </location>
</feature>
<dbReference type="InterPro" id="IPR052419">
    <property type="entry name" value="5_3-deoxyribonucleotidase-like"/>
</dbReference>
<reference evidence="2 3" key="1">
    <citation type="submission" date="2019-02" db="EMBL/GenBank/DDBJ databases">
        <title>Genome sequencing of the rare red list fungi Antrodiella citrinella (Flaviporus citrinellus).</title>
        <authorList>
            <person name="Buettner E."/>
            <person name="Kellner H."/>
        </authorList>
    </citation>
    <scope>NUCLEOTIDE SEQUENCE [LARGE SCALE GENOMIC DNA]</scope>
    <source>
        <strain evidence="2 3">DSM 108506</strain>
    </source>
</reference>
<dbReference type="Pfam" id="PF06941">
    <property type="entry name" value="NT5C"/>
    <property type="match status" value="1"/>
</dbReference>
<evidence type="ECO:0000256" key="1">
    <source>
        <dbReference type="PIRSR" id="PIRSR610708-1"/>
    </source>
</evidence>
<proteinExistence type="predicted"/>
<dbReference type="OrthoDB" id="10248475at2759"/>
<protein>
    <submittedName>
        <fullName evidence="2">Uncharacterized protein</fullName>
    </submittedName>
</protein>
<evidence type="ECO:0000313" key="2">
    <source>
        <dbReference type="EMBL" id="THH29738.1"/>
    </source>
</evidence>
<feature type="active site" description="Nucleophile" evidence="1">
    <location>
        <position position="54"/>
    </location>
</feature>
<sequence length="294" mass="33567">MSAAESDLDVKLAHERAEHPSGTNTPRHQAQAGAALDEMLAKYEHTDEPVIAVDMDDVLSKTNYVVAKWHNEAYGTNMGLEHFYYYHYWQNPFWGTPDETFEKVEEFWKTNWIDIVPPVEGAVEGVKKLKDLGYRLVIVTARQRREMERAQKWINAHFPAGTFAGMICTGQSQETLGETADDVLTVKLSKAGVCHKLKAKLMIDDSVENSLKCIHADPPVPVLLFGNNEWNQRESKFTDITQELSFEQRLEKEGGREFWKEEKVEFPEGAPLTRVKGWEDIVAWVQAAKKDSRI</sequence>
<dbReference type="Gene3D" id="3.40.50.1000">
    <property type="entry name" value="HAD superfamily/HAD-like"/>
    <property type="match status" value="1"/>
</dbReference>
<dbReference type="PANTHER" id="PTHR35134:SF2">
    <property type="entry name" value="NUCLEOTIDASE YQFW-RELATED"/>
    <property type="match status" value="1"/>
</dbReference>
<organism evidence="2 3">
    <name type="scientific">Antrodiella citrinella</name>
    <dbReference type="NCBI Taxonomy" id="2447956"/>
    <lineage>
        <taxon>Eukaryota</taxon>
        <taxon>Fungi</taxon>
        <taxon>Dikarya</taxon>
        <taxon>Basidiomycota</taxon>
        <taxon>Agaricomycotina</taxon>
        <taxon>Agaricomycetes</taxon>
        <taxon>Polyporales</taxon>
        <taxon>Steccherinaceae</taxon>
        <taxon>Antrodiella</taxon>
    </lineage>
</organism>
<dbReference type="Proteomes" id="UP000308730">
    <property type="component" value="Unassembled WGS sequence"/>
</dbReference>
<dbReference type="InterPro" id="IPR010708">
    <property type="entry name" value="5'(3')-deoxyribonucleotidase"/>
</dbReference>
<gene>
    <name evidence="2" type="ORF">EUX98_g4458</name>
</gene>
<name>A0A4S4MWF8_9APHY</name>
<dbReference type="SUPFAM" id="SSF56784">
    <property type="entry name" value="HAD-like"/>
    <property type="match status" value="1"/>
</dbReference>
<evidence type="ECO:0000313" key="3">
    <source>
        <dbReference type="Proteomes" id="UP000308730"/>
    </source>
</evidence>
<comment type="caution">
    <text evidence="2">The sequence shown here is derived from an EMBL/GenBank/DDBJ whole genome shotgun (WGS) entry which is preliminary data.</text>
</comment>
<dbReference type="EMBL" id="SGPM01000110">
    <property type="protein sequence ID" value="THH29738.1"/>
    <property type="molecule type" value="Genomic_DNA"/>
</dbReference>
<dbReference type="GO" id="GO:0008253">
    <property type="term" value="F:5'-nucleotidase activity"/>
    <property type="evidence" value="ECO:0007669"/>
    <property type="project" value="InterPro"/>
</dbReference>
<dbReference type="InterPro" id="IPR023214">
    <property type="entry name" value="HAD_sf"/>
</dbReference>
<dbReference type="InterPro" id="IPR036412">
    <property type="entry name" value="HAD-like_sf"/>
</dbReference>
<dbReference type="GO" id="GO:0009264">
    <property type="term" value="P:deoxyribonucleotide catabolic process"/>
    <property type="evidence" value="ECO:0007669"/>
    <property type="project" value="InterPro"/>
</dbReference>